<dbReference type="RefSeq" id="WP_143596178.1">
    <property type="nucleotide sequence ID" value="NZ_FWZX01000004.1"/>
</dbReference>
<dbReference type="EMBL" id="FWZX01000004">
    <property type="protein sequence ID" value="SMF09155.1"/>
    <property type="molecule type" value="Genomic_DNA"/>
</dbReference>
<proteinExistence type="predicted"/>
<gene>
    <name evidence="6" type="ORF">SAMN05428998_104209</name>
</gene>
<dbReference type="Pfam" id="PF13844">
    <property type="entry name" value="Glyco_transf_41"/>
    <property type="match status" value="2"/>
</dbReference>
<dbReference type="Gene3D" id="3.40.50.2000">
    <property type="entry name" value="Glycogen Phosphorylase B"/>
    <property type="match status" value="1"/>
</dbReference>
<keyword evidence="4" id="KW-0802">TPR repeat</keyword>
<evidence type="ECO:0000256" key="3">
    <source>
        <dbReference type="ARBA" id="ARBA00022737"/>
    </source>
</evidence>
<keyword evidence="3" id="KW-0677">Repeat</keyword>
<dbReference type="GO" id="GO:0016740">
    <property type="term" value="F:transferase activity"/>
    <property type="evidence" value="ECO:0007669"/>
    <property type="project" value="UniProtKB-KW"/>
</dbReference>
<evidence type="ECO:0000259" key="5">
    <source>
        <dbReference type="Pfam" id="PF13844"/>
    </source>
</evidence>
<comment type="pathway">
    <text evidence="1">Protein modification; protein glycosylation.</text>
</comment>
<dbReference type="Gene3D" id="3.40.50.11380">
    <property type="match status" value="1"/>
</dbReference>
<protein>
    <submittedName>
        <fullName evidence="6">Predicted O-linked N-acetylglucosamine transferase, SPINDLY family</fullName>
    </submittedName>
</protein>
<dbReference type="PANTHER" id="PTHR44998:SF1">
    <property type="entry name" value="UDP-N-ACETYLGLUCOSAMINE--PEPTIDE N-ACETYLGLUCOSAMINYLTRANSFERASE 110 KDA SUBUNIT"/>
    <property type="match status" value="1"/>
</dbReference>
<evidence type="ECO:0000256" key="2">
    <source>
        <dbReference type="ARBA" id="ARBA00022679"/>
    </source>
</evidence>
<keyword evidence="7" id="KW-1185">Reference proteome</keyword>
<evidence type="ECO:0000256" key="4">
    <source>
        <dbReference type="ARBA" id="ARBA00022803"/>
    </source>
</evidence>
<organism evidence="6 7">
    <name type="scientific">Tistlia consotensis USBA 355</name>
    <dbReference type="NCBI Taxonomy" id="560819"/>
    <lineage>
        <taxon>Bacteria</taxon>
        <taxon>Pseudomonadati</taxon>
        <taxon>Pseudomonadota</taxon>
        <taxon>Alphaproteobacteria</taxon>
        <taxon>Rhodospirillales</taxon>
        <taxon>Rhodovibrionaceae</taxon>
        <taxon>Tistlia</taxon>
    </lineage>
</organism>
<name>A0A1Y6BG09_9PROT</name>
<dbReference type="AlphaFoldDB" id="A0A1Y6BG09"/>
<evidence type="ECO:0000313" key="6">
    <source>
        <dbReference type="EMBL" id="SMF09155.1"/>
    </source>
</evidence>
<evidence type="ECO:0000256" key="1">
    <source>
        <dbReference type="ARBA" id="ARBA00004922"/>
    </source>
</evidence>
<sequence length="439" mass="48999">MKQDLCDWRGLDALAARLVEQAERVGQPLDPFRFLTLTDDEAAQQRNARRWARRFETARQQPRPAVARDRIALGYLSADLQHHATAHLMAQLFELHDRRRFSVTAYSLGADDGSAERRRLLRAFDRFVDCAGLPAEAVARRIAEEETDILIDLKGYTRDAAPRVLAARPAPVQVQWIGFPGTLGASFVDYLLADRLVLPDPARGFYDERVVRLPGSYQVNDRRRPRPRTAPPRAAFGLPEGGPVAACFNNPNKLTPKVFALWMRLLAAVGDATLWLLCDRAEGRANLRAAAEGHGIDGRRLVFATKLPLEAHLARYRHVDLFLDTLPYNAHTTASDALWMGCPLVTRIGDSFAGRVAASLLAAVGLERYVTRTPEAYEAVARRLLQSPEERTAVREHLARNPESLPLFDTPRTTAAVERAYETMWARALAGLAPQSFDL</sequence>
<dbReference type="InterPro" id="IPR029489">
    <property type="entry name" value="OGT/SEC/SPY_C"/>
</dbReference>
<reference evidence="6 7" key="1">
    <citation type="submission" date="2017-04" db="EMBL/GenBank/DDBJ databases">
        <authorList>
            <person name="Afonso C.L."/>
            <person name="Miller P.J."/>
            <person name="Scott M.A."/>
            <person name="Spackman E."/>
            <person name="Goraichik I."/>
            <person name="Dimitrov K.M."/>
            <person name="Suarez D.L."/>
            <person name="Swayne D.E."/>
        </authorList>
    </citation>
    <scope>NUCLEOTIDE SEQUENCE [LARGE SCALE GENOMIC DNA]</scope>
    <source>
        <strain evidence="6 7">USBA 355</strain>
    </source>
</reference>
<evidence type="ECO:0000313" key="7">
    <source>
        <dbReference type="Proteomes" id="UP000192917"/>
    </source>
</evidence>
<keyword evidence="2 6" id="KW-0808">Transferase</keyword>
<dbReference type="PANTHER" id="PTHR44998">
    <property type="match status" value="1"/>
</dbReference>
<feature type="domain" description="O-GlcNAc transferase C-terminal" evidence="5">
    <location>
        <begin position="66"/>
        <end position="223"/>
    </location>
</feature>
<dbReference type="SUPFAM" id="SSF53756">
    <property type="entry name" value="UDP-Glycosyltransferase/glycogen phosphorylase"/>
    <property type="match status" value="1"/>
</dbReference>
<dbReference type="Proteomes" id="UP000192917">
    <property type="component" value="Unassembled WGS sequence"/>
</dbReference>
<accession>A0A1Y6BG09</accession>
<dbReference type="STRING" id="560819.SAMN05428998_104209"/>
<feature type="domain" description="O-GlcNAc transferase C-terminal" evidence="5">
    <location>
        <begin position="232"/>
        <end position="413"/>
    </location>
</feature>